<keyword evidence="2" id="KW-0802">TPR repeat</keyword>
<dbReference type="AlphaFoldDB" id="A0A8J4A1K8"/>
<dbReference type="PANTHER" id="PTHR45641">
    <property type="entry name" value="TETRATRICOPEPTIDE REPEAT PROTEIN (AFU_ORTHOLOGUE AFUA_6G03870)"/>
    <property type="match status" value="1"/>
</dbReference>
<proteinExistence type="predicted"/>
<dbReference type="Gene3D" id="1.25.40.10">
    <property type="entry name" value="Tetratricopeptide repeat domain"/>
    <property type="match status" value="2"/>
</dbReference>
<protein>
    <recommendedName>
        <fullName evidence="5">Tetratricopeptide repeat protein</fullName>
    </recommendedName>
</protein>
<evidence type="ECO:0000256" key="1">
    <source>
        <dbReference type="ARBA" id="ARBA00022737"/>
    </source>
</evidence>
<organism evidence="3 4">
    <name type="scientific">Virgisporangium ochraceum</name>
    <dbReference type="NCBI Taxonomy" id="65505"/>
    <lineage>
        <taxon>Bacteria</taxon>
        <taxon>Bacillati</taxon>
        <taxon>Actinomycetota</taxon>
        <taxon>Actinomycetes</taxon>
        <taxon>Micromonosporales</taxon>
        <taxon>Micromonosporaceae</taxon>
        <taxon>Virgisporangium</taxon>
    </lineage>
</organism>
<comment type="caution">
    <text evidence="3">The sequence shown here is derived from an EMBL/GenBank/DDBJ whole genome shotgun (WGS) entry which is preliminary data.</text>
</comment>
<accession>A0A8J4A1K8</accession>
<reference evidence="3" key="1">
    <citation type="submission" date="2021-01" db="EMBL/GenBank/DDBJ databases">
        <title>Whole genome shotgun sequence of Virgisporangium ochraceum NBRC 16418.</title>
        <authorList>
            <person name="Komaki H."/>
            <person name="Tamura T."/>
        </authorList>
    </citation>
    <scope>NUCLEOTIDE SEQUENCE</scope>
    <source>
        <strain evidence="3">NBRC 16418</strain>
    </source>
</reference>
<evidence type="ECO:0000256" key="2">
    <source>
        <dbReference type="ARBA" id="ARBA00022803"/>
    </source>
</evidence>
<name>A0A8J4A1K8_9ACTN</name>
<dbReference type="SUPFAM" id="SSF48452">
    <property type="entry name" value="TPR-like"/>
    <property type="match status" value="1"/>
</dbReference>
<keyword evidence="4" id="KW-1185">Reference proteome</keyword>
<dbReference type="EMBL" id="BOPH01000129">
    <property type="protein sequence ID" value="GIJ74102.1"/>
    <property type="molecule type" value="Genomic_DNA"/>
</dbReference>
<dbReference type="Proteomes" id="UP000635606">
    <property type="component" value="Unassembled WGS sequence"/>
</dbReference>
<dbReference type="InterPro" id="IPR011990">
    <property type="entry name" value="TPR-like_helical_dom_sf"/>
</dbReference>
<evidence type="ECO:0000313" key="4">
    <source>
        <dbReference type="Proteomes" id="UP000635606"/>
    </source>
</evidence>
<evidence type="ECO:0008006" key="5">
    <source>
        <dbReference type="Google" id="ProtNLM"/>
    </source>
</evidence>
<dbReference type="InterPro" id="IPR027417">
    <property type="entry name" value="P-loop_NTPase"/>
</dbReference>
<dbReference type="SUPFAM" id="SSF52540">
    <property type="entry name" value="P-loop containing nucleoside triphosphate hydrolases"/>
    <property type="match status" value="1"/>
</dbReference>
<keyword evidence="1" id="KW-0677">Repeat</keyword>
<dbReference type="Pfam" id="PF13424">
    <property type="entry name" value="TPR_12"/>
    <property type="match status" value="1"/>
</dbReference>
<evidence type="ECO:0000313" key="3">
    <source>
        <dbReference type="EMBL" id="GIJ74102.1"/>
    </source>
</evidence>
<sequence>MIIHYPPAERRWAEWLAVEFESCSLDVALRRTDRIDPFRGFVRHTPDAEHVQLAPTWTGQPPRAVVDIASDRVPVAIVLVKPPPAGVRVHDFALDLSDADDEETARAAVWEHFDLRPGDGPPTAGLFGLERPGFPPDLSPVWGIGPRRASRDSLDLLERELAANGTDEIVRVAIGGPPGSGRSTLAAHYAHRNADRYAGCVAIDAALPETLPLQLRTVMKPRGVLQEDVDVWLLVIHNLADLAQQPELPPGRWHVLMTCEEPVANSSPIPCVILSADGTSPAPILSSTAHSLLQLLSAFAPAPIPLTLLAAGAAAAPGDLAEVLDSPQRTSELVTELCTAGIVRRTPETVRVRPSMRPQINDRSTGHAAAVTALALPVLLHDGSHPEDWLVAVPHLVRCLDVPIEQPRHATLREYVDAWEDGRPQPVPMAAAIEVASGVLSEMDAPELVLRLAERGAQQTAEPGKTSEMARIRSLTVLAGSLLDNRRPHEALNTVLEAERIATAEIDPDSGSDRELPYSPAYLSHMKALVLAALGEHDEALETLRMMRRMAGVGGPQLPADDRAIRRLHAELLLHAGHTAEAADVLDFGFRDDPNDDFEAGLIRLTQAKILLNSDPATARELAADARRILIEHGRRREAVDARLVESGAAMRLDATAQAADLVDDALLEARELDDEHLISEALRHSAECRVASGDDLGAYERFDEAAAQADRRSLDARHRIQLDHHFAKLLLRTKRLDRAAELLTRSVAGWRDDPDRIRPLDRYNIAEMLAAVEHARGRMDAAAEALKLALDSIDPAEADAAEAEGRTRLGLAQLLLAAHRPAESEAVAQRIPDGWAGRAEHAADIAQLRLARVEALHAEGRTADAQQATDQCVDEAAQLLGWADTRLGDILATVVDTLLRVNEIEQAHRYALAGLTLARNVTGDASPQIAVALDNLARTLVARGEAAQAVGIAEAATRIAIQCYGWNHREVAVRMFNLADTYGHLGRWCEAADLLTQVVEIDQRAYGPQHSEVELDRRALAKAKAMCQGA</sequence>
<gene>
    <name evidence="3" type="ORF">Voc01_090190</name>
</gene>
<dbReference type="PANTHER" id="PTHR45641:SF19">
    <property type="entry name" value="NEPHROCYSTIN-3"/>
    <property type="match status" value="1"/>
</dbReference>